<dbReference type="RefSeq" id="WP_052399933.1">
    <property type="nucleotide sequence ID" value="NZ_CALCVY010000244.1"/>
</dbReference>
<dbReference type="EMBL" id="JADIIL010000033">
    <property type="protein sequence ID" value="MBF4475504.1"/>
    <property type="molecule type" value="Genomic_DNA"/>
</dbReference>
<dbReference type="PANTHER" id="PTHR42756">
    <property type="entry name" value="TRANSCRIPTIONAL REGULATOR, MARR"/>
    <property type="match status" value="1"/>
</dbReference>
<dbReference type="SMART" id="SM00347">
    <property type="entry name" value="HTH_MARR"/>
    <property type="match status" value="1"/>
</dbReference>
<evidence type="ECO:0000259" key="4">
    <source>
        <dbReference type="PROSITE" id="PS50995"/>
    </source>
</evidence>
<dbReference type="PROSITE" id="PS50995">
    <property type="entry name" value="HTH_MARR_2"/>
    <property type="match status" value="1"/>
</dbReference>
<dbReference type="KEGG" id="mfc:BRM9_0332"/>
<dbReference type="AlphaFoldDB" id="A0A089ZUR8"/>
<name>A0A089ZUR8_METFO</name>
<keyword evidence="1" id="KW-0805">Transcription regulation</keyword>
<dbReference type="Proteomes" id="UP000029661">
    <property type="component" value="Chromosome"/>
</dbReference>
<dbReference type="STRING" id="2162.BRM9_0332"/>
<organism evidence="5 7">
    <name type="scientific">Methanobacterium formicicum</name>
    <dbReference type="NCBI Taxonomy" id="2162"/>
    <lineage>
        <taxon>Archaea</taxon>
        <taxon>Methanobacteriati</taxon>
        <taxon>Methanobacteriota</taxon>
        <taxon>Methanomada group</taxon>
        <taxon>Methanobacteria</taxon>
        <taxon>Methanobacteriales</taxon>
        <taxon>Methanobacteriaceae</taxon>
        <taxon>Methanobacterium</taxon>
    </lineage>
</organism>
<dbReference type="GO" id="GO:0003677">
    <property type="term" value="F:DNA binding"/>
    <property type="evidence" value="ECO:0007669"/>
    <property type="project" value="UniProtKB-KW"/>
</dbReference>
<keyword evidence="2" id="KW-0238">DNA-binding</keyword>
<dbReference type="PRINTS" id="PR00598">
    <property type="entry name" value="HTHMARR"/>
</dbReference>
<dbReference type="CDD" id="cd00090">
    <property type="entry name" value="HTH_ARSR"/>
    <property type="match status" value="1"/>
</dbReference>
<reference evidence="6" key="2">
    <citation type="submission" date="2020-10" db="EMBL/GenBank/DDBJ databases">
        <title>Dehalococcoides mccartyi of a TCE/Cr reducing biochatode.</title>
        <authorList>
            <person name="Matturro B."/>
        </authorList>
    </citation>
    <scope>NUCLEOTIDE SEQUENCE</scope>
    <source>
        <strain evidence="6">Bin2</strain>
    </source>
</reference>
<sequence>MNDENQSQCPTMCSCLYFTSNKLNRILNKMAEEEFLKTGLSPSHALTLMNIDFQPGLSQKELSEIMNIKPSTTTRFIDKLETRGLVERKTKGKSSYLYPTPKGIDLQVEISQCWTNLYKRYTKVLGQEKGVELTEIIDKAATKLEENIHE</sequence>
<feature type="domain" description="HTH marR-type" evidence="4">
    <location>
        <begin position="13"/>
        <end position="142"/>
    </location>
</feature>
<dbReference type="InterPro" id="IPR011991">
    <property type="entry name" value="ArsR-like_HTH"/>
</dbReference>
<dbReference type="InterPro" id="IPR000835">
    <property type="entry name" value="HTH_MarR-typ"/>
</dbReference>
<dbReference type="Proteomes" id="UP000606900">
    <property type="component" value="Unassembled WGS sequence"/>
</dbReference>
<proteinExistence type="predicted"/>
<dbReference type="Gene3D" id="1.10.10.10">
    <property type="entry name" value="Winged helix-like DNA-binding domain superfamily/Winged helix DNA-binding domain"/>
    <property type="match status" value="1"/>
</dbReference>
<protein>
    <submittedName>
        <fullName evidence="5">MarR family transcriptional regulator</fullName>
    </submittedName>
</protein>
<dbReference type="GeneID" id="24791489"/>
<evidence type="ECO:0000313" key="7">
    <source>
        <dbReference type="Proteomes" id="UP000029661"/>
    </source>
</evidence>
<reference evidence="5 7" key="1">
    <citation type="submission" date="2013-12" db="EMBL/GenBank/DDBJ databases">
        <title>The complete genome sequence of Methanobacterium sp. BRM9.</title>
        <authorList>
            <consortium name="Pastoral Greenhouse Gas Research Consortium"/>
            <person name="Kelly W.J."/>
            <person name="Leahy S.C."/>
            <person name="Perry R."/>
            <person name="Li D."/>
            <person name="Altermann E."/>
            <person name="Lambie S.C."/>
            <person name="Attwood G.T."/>
        </authorList>
    </citation>
    <scope>NUCLEOTIDE SEQUENCE [LARGE SCALE GENOMIC DNA]</scope>
    <source>
        <strain evidence="5 7">BRM9</strain>
    </source>
</reference>
<dbReference type="SUPFAM" id="SSF46785">
    <property type="entry name" value="Winged helix' DNA-binding domain"/>
    <property type="match status" value="1"/>
</dbReference>
<dbReference type="InterPro" id="IPR036388">
    <property type="entry name" value="WH-like_DNA-bd_sf"/>
</dbReference>
<accession>A0A089ZUR8</accession>
<dbReference type="GO" id="GO:0003700">
    <property type="term" value="F:DNA-binding transcription factor activity"/>
    <property type="evidence" value="ECO:0007669"/>
    <property type="project" value="InterPro"/>
</dbReference>
<dbReference type="OrthoDB" id="69794at2157"/>
<evidence type="ECO:0000313" key="6">
    <source>
        <dbReference type="EMBL" id="MBF4475504.1"/>
    </source>
</evidence>
<gene>
    <name evidence="5" type="ORF">BRM9_0332</name>
    <name evidence="6" type="ORF">ISP06_08600</name>
</gene>
<dbReference type="EMBL" id="CP006933">
    <property type="protein sequence ID" value="AIS31159.1"/>
    <property type="molecule type" value="Genomic_DNA"/>
</dbReference>
<evidence type="ECO:0000256" key="1">
    <source>
        <dbReference type="ARBA" id="ARBA00023015"/>
    </source>
</evidence>
<keyword evidence="3" id="KW-0804">Transcription</keyword>
<dbReference type="PANTHER" id="PTHR42756:SF1">
    <property type="entry name" value="TRANSCRIPTIONAL REPRESSOR OF EMRAB OPERON"/>
    <property type="match status" value="1"/>
</dbReference>
<dbReference type="Pfam" id="PF01047">
    <property type="entry name" value="MarR"/>
    <property type="match status" value="1"/>
</dbReference>
<dbReference type="InterPro" id="IPR036390">
    <property type="entry name" value="WH_DNA-bd_sf"/>
</dbReference>
<evidence type="ECO:0000256" key="2">
    <source>
        <dbReference type="ARBA" id="ARBA00023125"/>
    </source>
</evidence>
<evidence type="ECO:0000313" key="5">
    <source>
        <dbReference type="EMBL" id="AIS31159.1"/>
    </source>
</evidence>
<evidence type="ECO:0000256" key="3">
    <source>
        <dbReference type="ARBA" id="ARBA00023163"/>
    </source>
</evidence>